<proteinExistence type="predicted"/>
<keyword evidence="3" id="KW-1185">Reference proteome</keyword>
<evidence type="ECO:0000256" key="1">
    <source>
        <dbReference type="SAM" id="MobiDB-lite"/>
    </source>
</evidence>
<feature type="compositionally biased region" description="Basic and acidic residues" evidence="1">
    <location>
        <begin position="1"/>
        <end position="22"/>
    </location>
</feature>
<protein>
    <submittedName>
        <fullName evidence="2">Uncharacterized protein</fullName>
    </submittedName>
</protein>
<reference evidence="2" key="1">
    <citation type="submission" date="2022-03" db="EMBL/GenBank/DDBJ databases">
        <authorList>
            <person name="Alioto T."/>
            <person name="Alioto T."/>
            <person name="Gomez Garrido J."/>
        </authorList>
    </citation>
    <scope>NUCLEOTIDE SEQUENCE</scope>
</reference>
<dbReference type="AlphaFoldDB" id="A0AAD1R4W4"/>
<organism evidence="2 3">
    <name type="scientific">Pelobates cultripes</name>
    <name type="common">Western spadefoot toad</name>
    <dbReference type="NCBI Taxonomy" id="61616"/>
    <lineage>
        <taxon>Eukaryota</taxon>
        <taxon>Metazoa</taxon>
        <taxon>Chordata</taxon>
        <taxon>Craniata</taxon>
        <taxon>Vertebrata</taxon>
        <taxon>Euteleostomi</taxon>
        <taxon>Amphibia</taxon>
        <taxon>Batrachia</taxon>
        <taxon>Anura</taxon>
        <taxon>Pelobatoidea</taxon>
        <taxon>Pelobatidae</taxon>
        <taxon>Pelobates</taxon>
    </lineage>
</organism>
<sequence>MASKKNHDSKSSMRKEKKDNTQDKTLNTYFSPQQLREQQKNVKYCMDDTSVSLESLEMDARKNSDKELITTSQLQISLRANLEEIKKDLAVTAVEIKTEIKQEINLLTAKLQKFEDQVNELDFYVKNVKDECGKSHCRIFDLELKCNDLEDRSRRKNLRFRNFVEGGRQEDLKQTLKDYFLDLGIPFNEQDQLIERCHRLFKPQTI</sequence>
<evidence type="ECO:0000313" key="3">
    <source>
        <dbReference type="Proteomes" id="UP001295444"/>
    </source>
</evidence>
<name>A0AAD1R4W4_PELCU</name>
<accession>A0AAD1R4W4</accession>
<gene>
    <name evidence="2" type="ORF">PECUL_23A036747</name>
</gene>
<dbReference type="EMBL" id="OW240912">
    <property type="protein sequence ID" value="CAH2223895.1"/>
    <property type="molecule type" value="Genomic_DNA"/>
</dbReference>
<dbReference type="Proteomes" id="UP001295444">
    <property type="component" value="Chromosome 01"/>
</dbReference>
<feature type="region of interest" description="Disordered" evidence="1">
    <location>
        <begin position="1"/>
        <end position="29"/>
    </location>
</feature>
<evidence type="ECO:0000313" key="2">
    <source>
        <dbReference type="EMBL" id="CAH2223895.1"/>
    </source>
</evidence>